<evidence type="ECO:0000259" key="2">
    <source>
        <dbReference type="PROSITE" id="PS51903"/>
    </source>
</evidence>
<dbReference type="PANTHER" id="PTHR43572:SF3">
    <property type="entry name" value="PROTEIN SMAX1-LIKE 5"/>
    <property type="match status" value="1"/>
</dbReference>
<dbReference type="InterPro" id="IPR027417">
    <property type="entry name" value="P-loop_NTPase"/>
</dbReference>
<name>A0AAN7KYD0_TRANT</name>
<organism evidence="3 4">
    <name type="scientific">Trapa natans</name>
    <name type="common">Water chestnut</name>
    <dbReference type="NCBI Taxonomy" id="22666"/>
    <lineage>
        <taxon>Eukaryota</taxon>
        <taxon>Viridiplantae</taxon>
        <taxon>Streptophyta</taxon>
        <taxon>Embryophyta</taxon>
        <taxon>Tracheophyta</taxon>
        <taxon>Spermatophyta</taxon>
        <taxon>Magnoliopsida</taxon>
        <taxon>eudicotyledons</taxon>
        <taxon>Gunneridae</taxon>
        <taxon>Pentapetalae</taxon>
        <taxon>rosids</taxon>
        <taxon>malvids</taxon>
        <taxon>Myrtales</taxon>
        <taxon>Lythraceae</taxon>
        <taxon>Trapa</taxon>
    </lineage>
</organism>
<protein>
    <recommendedName>
        <fullName evidence="2">Clp R domain-containing protein</fullName>
    </recommendedName>
</protein>
<dbReference type="PROSITE" id="PS51903">
    <property type="entry name" value="CLP_R"/>
    <property type="match status" value="1"/>
</dbReference>
<evidence type="ECO:0000313" key="3">
    <source>
        <dbReference type="EMBL" id="KAK4775376.1"/>
    </source>
</evidence>
<keyword evidence="4" id="KW-1185">Reference proteome</keyword>
<evidence type="ECO:0000256" key="1">
    <source>
        <dbReference type="PROSITE-ProRule" id="PRU01251"/>
    </source>
</evidence>
<feature type="domain" description="Clp R" evidence="2">
    <location>
        <begin position="9"/>
        <end position="184"/>
    </location>
</feature>
<keyword evidence="1" id="KW-0677">Repeat</keyword>
<dbReference type="InterPro" id="IPR004176">
    <property type="entry name" value="Clp_R_N"/>
</dbReference>
<comment type="caution">
    <text evidence="3">The sequence shown here is derived from an EMBL/GenBank/DDBJ whole genome shotgun (WGS) entry which is preliminary data.</text>
</comment>
<dbReference type="InterPro" id="IPR051650">
    <property type="entry name" value="SL_signaling_regulator"/>
</dbReference>
<accession>A0AAN7KYD0</accession>
<dbReference type="EMBL" id="JAXQNO010000019">
    <property type="protein sequence ID" value="KAK4775376.1"/>
    <property type="molecule type" value="Genomic_DNA"/>
</dbReference>
<gene>
    <name evidence="3" type="ORF">SAY86_010311</name>
</gene>
<reference evidence="3 4" key="1">
    <citation type="journal article" date="2023" name="Hortic Res">
        <title>Pangenome of water caltrop reveals structural variations and asymmetric subgenome divergence after allopolyploidization.</title>
        <authorList>
            <person name="Zhang X."/>
            <person name="Chen Y."/>
            <person name="Wang L."/>
            <person name="Yuan Y."/>
            <person name="Fang M."/>
            <person name="Shi L."/>
            <person name="Lu R."/>
            <person name="Comes H.P."/>
            <person name="Ma Y."/>
            <person name="Chen Y."/>
            <person name="Huang G."/>
            <person name="Zhou Y."/>
            <person name="Zheng Z."/>
            <person name="Qiu Y."/>
        </authorList>
    </citation>
    <scope>NUCLEOTIDE SEQUENCE [LARGE SCALE GENOMIC DNA]</scope>
    <source>
        <strain evidence="3">F231</strain>
    </source>
</reference>
<dbReference type="Gene3D" id="3.40.50.300">
    <property type="entry name" value="P-loop containing nucleotide triphosphate hydrolases"/>
    <property type="match status" value="1"/>
</dbReference>
<dbReference type="Proteomes" id="UP001346149">
    <property type="component" value="Unassembled WGS sequence"/>
</dbReference>
<proteinExistence type="predicted"/>
<evidence type="ECO:0000313" key="4">
    <source>
        <dbReference type="Proteomes" id="UP001346149"/>
    </source>
</evidence>
<dbReference type="AlphaFoldDB" id="A0AAN7KYD0"/>
<dbReference type="InterPro" id="IPR036628">
    <property type="entry name" value="Clp_N_dom_sf"/>
</dbReference>
<sequence length="754" mass="84335">MRAGPNWTAQQTLTPEAALVFRHSLGLARRRRHAQLTPLHVAVALLSSRPPSLLKKACLTCKFQSSPSPASLLPHSMQSRALELCFNVALNKLPTAGSDDLLSPQPVPLSNALVAALKRAHANNRRGCIGSQQNNNVISIKVDLGQLIISILDDPGVSRVLREAGIPSIAVKGHIEQYCSASSTVPLASVPSEGHGLGPHRYSFHELGIPLSLMRTPHAMAITKTSPKIGEHFEIDCHCCEECTLKYEREVHLLKHQPLWQWQQTVIQVEALAEVRKKWNKLCRCIHHERVGQKPSHLTKFYGTQISYPLWATHNPNPFCNAPINSGMGVIGKCTVEEPNLDLLEKSEGKDVNVTLSLGESHLVNNTSSGQGRADDTLNKAGLLRKLKENVPWQSEKIGPIVTALTGYIKSTGRDTWIMIEGDDTVGKMRLVFAIGESLLGSADSIIHLDMRERSYCIEDLMDEILQRRWKYGEKEKKLVVVMVENVHLAANHFVKFLEERFEKGKFTGLTNSGEEKGIVFIVTKGDDGHRGREVNERSVIQMVLKANETTEHKRKCEEMTWHNIKKHRIDDVKEDQLIENGYIRVGKDFSGQLSINNIDLNIKATDEDYQLQEDSSPKSGITHESQGPQTFLESIKNRFAFNRSEAGDKEVKELFLSKLKESFYEVYGNENKVKFSIDEDVLEEIVEASGFGVDGLLGKWIGDIFKTSLNIVRISGRGGESIRLSLEDRQHRELGDGFLNSSLPMKIRITIEE</sequence>
<dbReference type="PANTHER" id="PTHR43572">
    <property type="entry name" value="CHAPERONE PROTEIN CLPD, CHLOROPLASTIC"/>
    <property type="match status" value="1"/>
</dbReference>
<dbReference type="Gene3D" id="1.10.1780.10">
    <property type="entry name" value="Clp, N-terminal domain"/>
    <property type="match status" value="1"/>
</dbReference>